<evidence type="ECO:0000256" key="2">
    <source>
        <dbReference type="ARBA" id="ARBA00023315"/>
    </source>
</evidence>
<dbReference type="PANTHER" id="PTHR43877">
    <property type="entry name" value="AMINOALKYLPHOSPHONATE N-ACETYLTRANSFERASE-RELATED-RELATED"/>
    <property type="match status" value="1"/>
</dbReference>
<evidence type="ECO:0000313" key="4">
    <source>
        <dbReference type="EMBL" id="NRF66953.1"/>
    </source>
</evidence>
<name>A0ABX2EEC4_9BURK</name>
<dbReference type="InterPro" id="IPR000182">
    <property type="entry name" value="GNAT_dom"/>
</dbReference>
<dbReference type="EMBL" id="JABRWJ010000002">
    <property type="protein sequence ID" value="NRF66953.1"/>
    <property type="molecule type" value="Genomic_DNA"/>
</dbReference>
<keyword evidence="1" id="KW-0808">Transferase</keyword>
<comment type="caution">
    <text evidence="4">The sequence shown here is derived from an EMBL/GenBank/DDBJ whole genome shotgun (WGS) entry which is preliminary data.</text>
</comment>
<keyword evidence="5" id="KW-1185">Reference proteome</keyword>
<dbReference type="PROSITE" id="PS51186">
    <property type="entry name" value="GNAT"/>
    <property type="match status" value="1"/>
</dbReference>
<accession>A0ABX2EEC4</accession>
<feature type="domain" description="N-acetyltransferase" evidence="3">
    <location>
        <begin position="163"/>
        <end position="305"/>
    </location>
</feature>
<dbReference type="SUPFAM" id="SSF55729">
    <property type="entry name" value="Acyl-CoA N-acyltransferases (Nat)"/>
    <property type="match status" value="1"/>
</dbReference>
<evidence type="ECO:0000256" key="1">
    <source>
        <dbReference type="ARBA" id="ARBA00022679"/>
    </source>
</evidence>
<proteinExistence type="predicted"/>
<organism evidence="4 5">
    <name type="scientific">Pseudaquabacterium terrae</name>
    <dbReference type="NCBI Taxonomy" id="2732868"/>
    <lineage>
        <taxon>Bacteria</taxon>
        <taxon>Pseudomonadati</taxon>
        <taxon>Pseudomonadota</taxon>
        <taxon>Betaproteobacteria</taxon>
        <taxon>Burkholderiales</taxon>
        <taxon>Sphaerotilaceae</taxon>
        <taxon>Pseudaquabacterium</taxon>
    </lineage>
</organism>
<gene>
    <name evidence="4" type="ORF">HLB44_08155</name>
</gene>
<reference evidence="4 5" key="1">
    <citation type="submission" date="2020-05" db="EMBL/GenBank/DDBJ databases">
        <title>Aquincola sp. isolate from soil.</title>
        <authorList>
            <person name="Han J."/>
            <person name="Kim D.-U."/>
        </authorList>
    </citation>
    <scope>NUCLEOTIDE SEQUENCE [LARGE SCALE GENOMIC DNA]</scope>
    <source>
        <strain evidence="4 5">S2</strain>
    </source>
</reference>
<sequence length="305" mass="33413">MTHAVPITRLEPSEWPALAAFIHRHNRVGGRIRCLHFDQGETLALHAQELAALQPDEAAFWCVYGTDGIAALIGCELDPALRRAWLRGPLTAGDDDAHLTRPLLERLETELDTLTTFDAFPAQDDEPLNAFYRDAGYRPMGVHRVLQAALAPLADTPLPASHGSVRRATPADLAPLLAVHQALFPSSYLKDSDFERALSAEDRCVLVTNDLAGYLHAKDDPEQDEVYIDYVGVAERARGQGLGHALLTAALAWGRTRGRRQASLTVREDRAAALRLYELAGFRQVSAGAHWRKEVNPTEAPAVPG</sequence>
<protein>
    <submittedName>
        <fullName evidence="4">GNAT family N-acetyltransferase</fullName>
    </submittedName>
</protein>
<dbReference type="Gene3D" id="3.40.630.30">
    <property type="match status" value="1"/>
</dbReference>
<dbReference type="InterPro" id="IPR050832">
    <property type="entry name" value="Bact_Acetyltransf"/>
</dbReference>
<dbReference type="CDD" id="cd04301">
    <property type="entry name" value="NAT_SF"/>
    <property type="match status" value="1"/>
</dbReference>
<evidence type="ECO:0000313" key="5">
    <source>
        <dbReference type="Proteomes" id="UP000737171"/>
    </source>
</evidence>
<evidence type="ECO:0000259" key="3">
    <source>
        <dbReference type="PROSITE" id="PS51186"/>
    </source>
</evidence>
<dbReference type="InterPro" id="IPR016181">
    <property type="entry name" value="Acyl_CoA_acyltransferase"/>
</dbReference>
<keyword evidence="2" id="KW-0012">Acyltransferase</keyword>
<dbReference type="Pfam" id="PF00583">
    <property type="entry name" value="Acetyltransf_1"/>
    <property type="match status" value="1"/>
</dbReference>
<dbReference type="Proteomes" id="UP000737171">
    <property type="component" value="Unassembled WGS sequence"/>
</dbReference>
<dbReference type="RefSeq" id="WP_173122046.1">
    <property type="nucleotide sequence ID" value="NZ_JABRWJ010000002.1"/>
</dbReference>